<dbReference type="EMBL" id="JALPRF010000001">
    <property type="protein sequence ID" value="MCK8490518.1"/>
    <property type="molecule type" value="Genomic_DNA"/>
</dbReference>
<comment type="caution">
    <text evidence="5">The sequence shown here is derived from an EMBL/GenBank/DDBJ whole genome shotgun (WGS) entry which is preliminary data.</text>
</comment>
<dbReference type="PANTHER" id="PTHR47429:SF2">
    <property type="entry name" value="PROTEIN TWIN LOV 1"/>
    <property type="match status" value="1"/>
</dbReference>
<dbReference type="Pfam" id="PF13426">
    <property type="entry name" value="PAS_9"/>
    <property type="match status" value="1"/>
</dbReference>
<name>A0ABT0HED4_9BACT</name>
<gene>
    <name evidence="5" type="ORF">M0L20_01570</name>
</gene>
<evidence type="ECO:0000313" key="5">
    <source>
        <dbReference type="EMBL" id="MCK8490518.1"/>
    </source>
</evidence>
<keyword evidence="6" id="KW-1185">Reference proteome</keyword>
<evidence type="ECO:0000256" key="2">
    <source>
        <dbReference type="ARBA" id="ARBA00022643"/>
    </source>
</evidence>
<feature type="domain" description="PAS" evidence="4">
    <location>
        <begin position="53"/>
        <end position="129"/>
    </location>
</feature>
<proteinExistence type="predicted"/>
<keyword evidence="3" id="KW-0157">Chromophore</keyword>
<dbReference type="Proteomes" id="UP001202180">
    <property type="component" value="Unassembled WGS sequence"/>
</dbReference>
<evidence type="ECO:0000256" key="1">
    <source>
        <dbReference type="ARBA" id="ARBA00022630"/>
    </source>
</evidence>
<organism evidence="5 6">
    <name type="scientific">Spirosoma liriopis</name>
    <dbReference type="NCBI Taxonomy" id="2937440"/>
    <lineage>
        <taxon>Bacteria</taxon>
        <taxon>Pseudomonadati</taxon>
        <taxon>Bacteroidota</taxon>
        <taxon>Cytophagia</taxon>
        <taxon>Cytophagales</taxon>
        <taxon>Cytophagaceae</taxon>
        <taxon>Spirosoma</taxon>
    </lineage>
</organism>
<sequence length="175" mass="20609">MDFCGIYDKQVAEHYKTAYITPLWIGWEFRQKPVLPTGTAGWMALAKSNEWDLPANVRHDLQSGKWAVVVTDTTQVIQYVNTNFEQMTGYRNHEVVGRRPVFLQGAETDPSSRHRIRKALEKHRVIEEQVVNYRKDQSKYWCHITIRPILNRQKQVVNFIAFEQEFETNELSVQQ</sequence>
<accession>A0ABT0HED4</accession>
<dbReference type="CDD" id="cd00130">
    <property type="entry name" value="PAS"/>
    <property type="match status" value="1"/>
</dbReference>
<dbReference type="InterPro" id="IPR035965">
    <property type="entry name" value="PAS-like_dom_sf"/>
</dbReference>
<evidence type="ECO:0000259" key="4">
    <source>
        <dbReference type="PROSITE" id="PS50112"/>
    </source>
</evidence>
<dbReference type="NCBIfam" id="TIGR00229">
    <property type="entry name" value="sensory_box"/>
    <property type="match status" value="1"/>
</dbReference>
<dbReference type="InterPro" id="IPR000014">
    <property type="entry name" value="PAS"/>
</dbReference>
<reference evidence="5 6" key="1">
    <citation type="submission" date="2022-04" db="EMBL/GenBank/DDBJ databases">
        <title>Spirosoma sp. strain RP8 genome sequencing and assembly.</title>
        <authorList>
            <person name="Jung Y."/>
        </authorList>
    </citation>
    <scope>NUCLEOTIDE SEQUENCE [LARGE SCALE GENOMIC DNA]</scope>
    <source>
        <strain evidence="5 6">RP8</strain>
    </source>
</reference>
<evidence type="ECO:0000256" key="3">
    <source>
        <dbReference type="ARBA" id="ARBA00022991"/>
    </source>
</evidence>
<dbReference type="PROSITE" id="PS50112">
    <property type="entry name" value="PAS"/>
    <property type="match status" value="1"/>
</dbReference>
<dbReference type="Gene3D" id="3.30.450.20">
    <property type="entry name" value="PAS domain"/>
    <property type="match status" value="1"/>
</dbReference>
<keyword evidence="1" id="KW-0285">Flavoprotein</keyword>
<protein>
    <submittedName>
        <fullName evidence="5">PAS domain-containing protein</fullName>
    </submittedName>
</protein>
<dbReference type="SUPFAM" id="SSF55785">
    <property type="entry name" value="PYP-like sensor domain (PAS domain)"/>
    <property type="match status" value="1"/>
</dbReference>
<evidence type="ECO:0000313" key="6">
    <source>
        <dbReference type="Proteomes" id="UP001202180"/>
    </source>
</evidence>
<dbReference type="PANTHER" id="PTHR47429">
    <property type="entry name" value="PROTEIN TWIN LOV 1"/>
    <property type="match status" value="1"/>
</dbReference>
<keyword evidence="2" id="KW-0288">FMN</keyword>
<dbReference type="RefSeq" id="WP_232559073.1">
    <property type="nucleotide sequence ID" value="NZ_JALPRF010000001.1"/>
</dbReference>